<protein>
    <recommendedName>
        <fullName evidence="4">Methyltransferase</fullName>
        <ecNumber evidence="4">2.1.1.-</ecNumber>
    </recommendedName>
</protein>
<dbReference type="InterPro" id="IPR001091">
    <property type="entry name" value="RM_Methyltransferase"/>
</dbReference>
<evidence type="ECO:0000256" key="3">
    <source>
        <dbReference type="ARBA" id="ARBA00022679"/>
    </source>
</evidence>
<proteinExistence type="inferred from homology"/>
<keyword evidence="3 6" id="KW-0808">Transferase</keyword>
<dbReference type="PRINTS" id="PR00508">
    <property type="entry name" value="S21N4MTFRASE"/>
</dbReference>
<dbReference type="PANTHER" id="PTHR13370:SF3">
    <property type="entry name" value="TRNA (GUANINE(10)-N2)-METHYLTRANSFERASE HOMOLOG"/>
    <property type="match status" value="1"/>
</dbReference>
<keyword evidence="7" id="KW-1185">Reference proteome</keyword>
<comment type="similarity">
    <text evidence="1 4">Belongs to the N(4)/N(6)-methyltransferase family.</text>
</comment>
<dbReference type="SUPFAM" id="SSF53335">
    <property type="entry name" value="S-adenosyl-L-methionine-dependent methyltransferases"/>
    <property type="match status" value="1"/>
</dbReference>
<dbReference type="GO" id="GO:0032259">
    <property type="term" value="P:methylation"/>
    <property type="evidence" value="ECO:0007669"/>
    <property type="project" value="UniProtKB-KW"/>
</dbReference>
<organism evidence="6 7">
    <name type="scientific">Thalassoglobus neptunius</name>
    <dbReference type="NCBI Taxonomy" id="1938619"/>
    <lineage>
        <taxon>Bacteria</taxon>
        <taxon>Pseudomonadati</taxon>
        <taxon>Planctomycetota</taxon>
        <taxon>Planctomycetia</taxon>
        <taxon>Planctomycetales</taxon>
        <taxon>Planctomycetaceae</taxon>
        <taxon>Thalassoglobus</taxon>
    </lineage>
</organism>
<accession>A0A5C5WMG6</accession>
<dbReference type="Proteomes" id="UP000317243">
    <property type="component" value="Unassembled WGS sequence"/>
</dbReference>
<evidence type="ECO:0000256" key="2">
    <source>
        <dbReference type="ARBA" id="ARBA00022603"/>
    </source>
</evidence>
<dbReference type="InterPro" id="IPR002052">
    <property type="entry name" value="DNA_methylase_N6_adenine_CS"/>
</dbReference>
<dbReference type="AlphaFoldDB" id="A0A5C5WMG6"/>
<dbReference type="CDD" id="cd02440">
    <property type="entry name" value="AdoMet_MTases"/>
    <property type="match status" value="1"/>
</dbReference>
<reference evidence="6 7" key="1">
    <citation type="submission" date="2019-02" db="EMBL/GenBank/DDBJ databases">
        <title>Deep-cultivation of Planctomycetes and their phenomic and genomic characterization uncovers novel biology.</title>
        <authorList>
            <person name="Wiegand S."/>
            <person name="Jogler M."/>
            <person name="Boedeker C."/>
            <person name="Pinto D."/>
            <person name="Vollmers J."/>
            <person name="Rivas-Marin E."/>
            <person name="Kohn T."/>
            <person name="Peeters S.H."/>
            <person name="Heuer A."/>
            <person name="Rast P."/>
            <person name="Oberbeckmann S."/>
            <person name="Bunk B."/>
            <person name="Jeske O."/>
            <person name="Meyerdierks A."/>
            <person name="Storesund J.E."/>
            <person name="Kallscheuer N."/>
            <person name="Luecker S."/>
            <person name="Lage O.M."/>
            <person name="Pohl T."/>
            <person name="Merkel B.J."/>
            <person name="Hornburger P."/>
            <person name="Mueller R.-W."/>
            <person name="Bruemmer F."/>
            <person name="Labrenz M."/>
            <person name="Spormann A.M."/>
            <person name="Op Den Camp H."/>
            <person name="Overmann J."/>
            <person name="Amann R."/>
            <person name="Jetten M.S.M."/>
            <person name="Mascher T."/>
            <person name="Medema M.H."/>
            <person name="Devos D.P."/>
            <person name="Kaster A.-K."/>
            <person name="Ovreas L."/>
            <person name="Rohde M."/>
            <person name="Galperin M.Y."/>
            <person name="Jogler C."/>
        </authorList>
    </citation>
    <scope>NUCLEOTIDE SEQUENCE [LARGE SCALE GENOMIC DNA]</scope>
    <source>
        <strain evidence="6 7">KOR42</strain>
    </source>
</reference>
<keyword evidence="2 6" id="KW-0489">Methyltransferase</keyword>
<gene>
    <name evidence="6" type="primary">dpnA</name>
    <name evidence="6" type="ORF">KOR42_32900</name>
</gene>
<comment type="caution">
    <text evidence="6">The sequence shown here is derived from an EMBL/GenBank/DDBJ whole genome shotgun (WGS) entry which is preliminary data.</text>
</comment>
<dbReference type="RefSeq" id="WP_197441230.1">
    <property type="nucleotide sequence ID" value="NZ_SIHI01000010.1"/>
</dbReference>
<dbReference type="GO" id="GO:0005737">
    <property type="term" value="C:cytoplasm"/>
    <property type="evidence" value="ECO:0007669"/>
    <property type="project" value="TreeGrafter"/>
</dbReference>
<evidence type="ECO:0000313" key="7">
    <source>
        <dbReference type="Proteomes" id="UP000317243"/>
    </source>
</evidence>
<dbReference type="PANTHER" id="PTHR13370">
    <property type="entry name" value="RNA METHYLASE-RELATED"/>
    <property type="match status" value="1"/>
</dbReference>
<evidence type="ECO:0000256" key="4">
    <source>
        <dbReference type="RuleBase" id="RU362026"/>
    </source>
</evidence>
<evidence type="ECO:0000259" key="5">
    <source>
        <dbReference type="Pfam" id="PF01555"/>
    </source>
</evidence>
<dbReference type="EC" id="2.1.1.-" evidence="4"/>
<sequence>MIDADWSSECGTIQLWNRDCRELPELLSLADAVVSDPPYGMNWNTDGSRYTRGGNKKEGRVWSKIEGDSEPFNPEPWLECEKVILWGSNHFSQRLPVGTTLVWIKKTDSQFGCFLSDAELAWMSEGHGVYCFRDTSMHHPNVKDRVHPTQKPIGLMRWCLEKLKLQPGMTVFDPYSGSGTTAIAAHSLGINFVGCEISPEFFKASVKRISKRIGERVEVQGGLYQGSLFGGNN</sequence>
<name>A0A5C5WMG6_9PLAN</name>
<dbReference type="InterPro" id="IPR002941">
    <property type="entry name" value="DNA_methylase_N4/N6"/>
</dbReference>
<evidence type="ECO:0000256" key="1">
    <source>
        <dbReference type="ARBA" id="ARBA00006594"/>
    </source>
</evidence>
<dbReference type="GO" id="GO:0003677">
    <property type="term" value="F:DNA binding"/>
    <property type="evidence" value="ECO:0007669"/>
    <property type="project" value="InterPro"/>
</dbReference>
<dbReference type="InterPro" id="IPR029063">
    <property type="entry name" value="SAM-dependent_MTases_sf"/>
</dbReference>
<dbReference type="EMBL" id="SIHI01000010">
    <property type="protein sequence ID" value="TWT51817.1"/>
    <property type="molecule type" value="Genomic_DNA"/>
</dbReference>
<dbReference type="Pfam" id="PF01555">
    <property type="entry name" value="N6_N4_Mtase"/>
    <property type="match status" value="1"/>
</dbReference>
<feature type="domain" description="DNA methylase N-4/N-6" evidence="5">
    <location>
        <begin position="86"/>
        <end position="206"/>
    </location>
</feature>
<dbReference type="GO" id="GO:0008170">
    <property type="term" value="F:N-methyltransferase activity"/>
    <property type="evidence" value="ECO:0007669"/>
    <property type="project" value="InterPro"/>
</dbReference>
<evidence type="ECO:0000313" key="6">
    <source>
        <dbReference type="EMBL" id="TWT51817.1"/>
    </source>
</evidence>
<dbReference type="Gene3D" id="3.40.50.150">
    <property type="entry name" value="Vaccinia Virus protein VP39"/>
    <property type="match status" value="1"/>
</dbReference>
<dbReference type="PROSITE" id="PS00092">
    <property type="entry name" value="N6_MTASE"/>
    <property type="match status" value="1"/>
</dbReference>